<keyword evidence="2" id="KW-0812">Transmembrane</keyword>
<evidence type="ECO:0000256" key="2">
    <source>
        <dbReference type="SAM" id="Phobius"/>
    </source>
</evidence>
<feature type="region of interest" description="Disordered" evidence="1">
    <location>
        <begin position="553"/>
        <end position="575"/>
    </location>
</feature>
<name>A0A165CFI1_9APHY</name>
<evidence type="ECO:0008006" key="5">
    <source>
        <dbReference type="Google" id="ProtNLM"/>
    </source>
</evidence>
<dbReference type="RefSeq" id="XP_040760456.1">
    <property type="nucleotide sequence ID" value="XM_040904921.1"/>
</dbReference>
<evidence type="ECO:0000313" key="4">
    <source>
        <dbReference type="Proteomes" id="UP000076871"/>
    </source>
</evidence>
<organism evidence="3 4">
    <name type="scientific">Laetiporus sulphureus 93-53</name>
    <dbReference type="NCBI Taxonomy" id="1314785"/>
    <lineage>
        <taxon>Eukaryota</taxon>
        <taxon>Fungi</taxon>
        <taxon>Dikarya</taxon>
        <taxon>Basidiomycota</taxon>
        <taxon>Agaricomycotina</taxon>
        <taxon>Agaricomycetes</taxon>
        <taxon>Polyporales</taxon>
        <taxon>Laetiporus</taxon>
    </lineage>
</organism>
<dbReference type="PANTHER" id="PTHR12459">
    <property type="entry name" value="TRANSMEMBRANE PROTEIN 135-RELATED"/>
    <property type="match status" value="1"/>
</dbReference>
<feature type="transmembrane region" description="Helical" evidence="2">
    <location>
        <begin position="76"/>
        <end position="95"/>
    </location>
</feature>
<keyword evidence="2" id="KW-1133">Transmembrane helix</keyword>
<gene>
    <name evidence="3" type="ORF">LAESUDRAFT_661269</name>
</gene>
<feature type="compositionally biased region" description="Basic and acidic residues" evidence="1">
    <location>
        <begin position="564"/>
        <end position="575"/>
    </location>
</feature>
<reference evidence="3 4" key="1">
    <citation type="journal article" date="2016" name="Mol. Biol. Evol.">
        <title>Comparative Genomics of Early-Diverging Mushroom-Forming Fungi Provides Insights into the Origins of Lignocellulose Decay Capabilities.</title>
        <authorList>
            <person name="Nagy L.G."/>
            <person name="Riley R."/>
            <person name="Tritt A."/>
            <person name="Adam C."/>
            <person name="Daum C."/>
            <person name="Floudas D."/>
            <person name="Sun H."/>
            <person name="Yadav J.S."/>
            <person name="Pangilinan J."/>
            <person name="Larsson K.H."/>
            <person name="Matsuura K."/>
            <person name="Barry K."/>
            <person name="Labutti K."/>
            <person name="Kuo R."/>
            <person name="Ohm R.A."/>
            <person name="Bhattacharya S.S."/>
            <person name="Shirouzu T."/>
            <person name="Yoshinaga Y."/>
            <person name="Martin F.M."/>
            <person name="Grigoriev I.V."/>
            <person name="Hibbett D.S."/>
        </authorList>
    </citation>
    <scope>NUCLEOTIDE SEQUENCE [LARGE SCALE GENOMIC DNA]</scope>
    <source>
        <strain evidence="3 4">93-53</strain>
    </source>
</reference>
<dbReference type="PANTHER" id="PTHR12459:SF15">
    <property type="entry name" value="TRANSMEMBRANE PROTEIN 135"/>
    <property type="match status" value="1"/>
</dbReference>
<feature type="transmembrane region" description="Helical" evidence="2">
    <location>
        <begin position="448"/>
        <end position="468"/>
    </location>
</feature>
<feature type="transmembrane region" description="Helical" evidence="2">
    <location>
        <begin position="34"/>
        <end position="55"/>
    </location>
</feature>
<protein>
    <recommendedName>
        <fullName evidence="5">Transmembrane protein 135 N-terminal domain-containing protein</fullName>
    </recommendedName>
</protein>
<dbReference type="EMBL" id="KV427650">
    <property type="protein sequence ID" value="KZT02716.1"/>
    <property type="molecule type" value="Genomic_DNA"/>
</dbReference>
<dbReference type="GeneID" id="63821951"/>
<keyword evidence="2" id="KW-0472">Membrane</keyword>
<dbReference type="InterPro" id="IPR026749">
    <property type="entry name" value="Tmem135"/>
</dbReference>
<feature type="transmembrane region" description="Helical" evidence="2">
    <location>
        <begin position="404"/>
        <end position="428"/>
    </location>
</feature>
<keyword evidence="4" id="KW-1185">Reference proteome</keyword>
<sequence length="575" mass="62396">MSSPLSPAKTGGRAALARIGDALATLPNDHPVQVLLRTYALSLSLALGPAFLPFFTSAKARINGLQRLKKLLVRELSATGFACAMAVGVGGGAIIREAWNLLCEKLKDEEDSTAAGSGTRKLAQYLASVKDSHRTFLSYILSSSLAITLFHAGRIRPAPVELLLAGDIPIMPAITAPKARRAGPRPSITLDLTLLLLVRAMDALTQIGIRKYCEVTTKDEEKGKRVQEKKRLLRTRVDAMVFWACSARIIWCFLYEPERLPRSYNKWIMTLANIDPRILAALRALRSGAWSYRRHQSTQPHLLSSLSHDLGYPSAWGDVKRLPAYGGATANAAWQALGVSGRQGIGGIPCELVHGGVTGGSCTMNTLIRGAQAFASAFALYLPVHFLPILLYRPRALLQPAPVLATLAAVLRSASFLSTFVASIWAAVCLVRTTVLARALPWISHDFWDGPFGCTFAGSLVCGASIFVEQGRRRGEIALYVLPRAIRACLPERWVTGGGKSVKYGERIAFVLSLSTILTAATHRPDSLRGLSRWAVAFVMRGPNVAFWRRKRNSMPAPAPSEPKPVESGDSDLSK</sequence>
<proteinExistence type="predicted"/>
<dbReference type="OrthoDB" id="4021778at2759"/>
<feature type="transmembrane region" description="Helical" evidence="2">
    <location>
        <begin position="373"/>
        <end position="392"/>
    </location>
</feature>
<evidence type="ECO:0000256" key="1">
    <source>
        <dbReference type="SAM" id="MobiDB-lite"/>
    </source>
</evidence>
<accession>A0A165CFI1</accession>
<dbReference type="AlphaFoldDB" id="A0A165CFI1"/>
<evidence type="ECO:0000313" key="3">
    <source>
        <dbReference type="EMBL" id="KZT02716.1"/>
    </source>
</evidence>
<dbReference type="Proteomes" id="UP000076871">
    <property type="component" value="Unassembled WGS sequence"/>
</dbReference>
<dbReference type="InParanoid" id="A0A165CFI1"/>